<evidence type="ECO:0000313" key="2">
    <source>
        <dbReference type="EMBL" id="SVE46395.1"/>
    </source>
</evidence>
<dbReference type="EMBL" id="UINC01219085">
    <property type="protein sequence ID" value="SVE46395.1"/>
    <property type="molecule type" value="Genomic_DNA"/>
</dbReference>
<reference evidence="2" key="1">
    <citation type="submission" date="2018-05" db="EMBL/GenBank/DDBJ databases">
        <authorList>
            <person name="Lanie J.A."/>
            <person name="Ng W.-L."/>
            <person name="Kazmierczak K.M."/>
            <person name="Andrzejewski T.M."/>
            <person name="Davidsen T.M."/>
            <person name="Wayne K.J."/>
            <person name="Tettelin H."/>
            <person name="Glass J.I."/>
            <person name="Rusch D."/>
            <person name="Podicherti R."/>
            <person name="Tsui H.-C.T."/>
            <person name="Winkler M.E."/>
        </authorList>
    </citation>
    <scope>NUCLEOTIDE SEQUENCE</scope>
</reference>
<keyword evidence="1" id="KW-0812">Transmembrane</keyword>
<dbReference type="AlphaFoldDB" id="A0A383DQ93"/>
<accession>A0A383DQ93</accession>
<keyword evidence="1" id="KW-1133">Transmembrane helix</keyword>
<organism evidence="2">
    <name type="scientific">marine metagenome</name>
    <dbReference type="NCBI Taxonomy" id="408172"/>
    <lineage>
        <taxon>unclassified sequences</taxon>
        <taxon>metagenomes</taxon>
        <taxon>ecological metagenomes</taxon>
    </lineage>
</organism>
<feature type="transmembrane region" description="Helical" evidence="1">
    <location>
        <begin position="6"/>
        <end position="24"/>
    </location>
</feature>
<name>A0A383DQ93_9ZZZZ</name>
<sequence length="70" mass="7033">MALGNLIGGYAFAVAFAVLVALGMSDDGTEVAQNEDKETIDEGELAGAAEGAEGEDSIISLVGGESMAWP</sequence>
<gene>
    <name evidence="2" type="ORF">METZ01_LOCUS499249</name>
</gene>
<keyword evidence="1" id="KW-0472">Membrane</keyword>
<proteinExistence type="predicted"/>
<protein>
    <submittedName>
        <fullName evidence="2">Uncharacterized protein</fullName>
    </submittedName>
</protein>
<evidence type="ECO:0000256" key="1">
    <source>
        <dbReference type="SAM" id="Phobius"/>
    </source>
</evidence>
<feature type="non-terminal residue" evidence="2">
    <location>
        <position position="70"/>
    </location>
</feature>